<dbReference type="InterPro" id="IPR015919">
    <property type="entry name" value="Cadherin-like_sf"/>
</dbReference>
<dbReference type="Gene3D" id="2.60.40.1080">
    <property type="match status" value="1"/>
</dbReference>
<reference evidence="4" key="1">
    <citation type="journal article" date="2014" name="Int. J. Syst. Evol. Microbiol.">
        <title>Complete genome sequence of Corynebacterium casei LMG S-19264T (=DSM 44701T), isolated from a smear-ripened cheese.</title>
        <authorList>
            <consortium name="US DOE Joint Genome Institute (JGI-PGF)"/>
            <person name="Walter F."/>
            <person name="Albersmeier A."/>
            <person name="Kalinowski J."/>
            <person name="Ruckert C."/>
        </authorList>
    </citation>
    <scope>NUCLEOTIDE SEQUENCE</scope>
    <source>
        <strain evidence="4">CGMCC 4.7110</strain>
    </source>
</reference>
<evidence type="ECO:0000313" key="4">
    <source>
        <dbReference type="EMBL" id="GGN27872.1"/>
    </source>
</evidence>
<sequence length="1187" mass="119653">MGVSVVFEDGSDAVEVVPGEEAVCLLRVENTGMVVDRVLLDVLGEAAEWASVEPAQANLLPGEVTQVRVLFRPPRTATRTPGEVRFGLRAMSTEDSEGSCVEEGSVTVAEFGDLGVQLVPKSSTGRRSARFRLVVENRGNRPEQVRVEALDPEVGLGFKTKPAVFVARPGTATFVRLKAVPRKTFLRGPNRTLPFEVSALPERGEAARAEGVMLEKQTLPEWLLPVLGIAVVACGLLIALWMTVLQPVAHSAASAAADAQNAASSAKSAAAKAMATAKPSKSAKPAPPTELAVKIASPTVVTGATESATGTFSGGSGSNPKLVWTSSAPRVAKVSQRGVVTALSPGTAIITATGAGGTASTASGAPSAASTATAGASPDPGTGSPSADPAGTPGASAAAAAVLSGSVTVNVVGPVSVTTTTLPEAARGKTYSASLGATGGTGSYTWSVSSGSLPAGLSLSPQTGALTGTPATAGTSRFTVRLTDPGPPAQFTTRTFKLTALGSLAVNSSSLPGATTATAYSQTLEAVGGTAPYKWSLAPGQGTFPHGLRLDPDSGAITGIAAQAGTYGVTVQVTDSAKPGQTATQHLTLTVAKPLTIGTLGLPDGVTHTSYSQAMNASGGVEPYTWSVSSGSLPGGLTLSPKSGVLGGTPQADGSSTFTVRVTDSAKPAHTVSQAFTVEVVTGFAATTSSMPQATYSKDYRTQLTAAGGSPTYVWTLTGTLPPGLNLAPNGLITGKPTATGSFPFSVQATDSSAPPLTATRSLTITVVASLQIVTTSLPHALTGQPYSQTLMAIGGTAPYTWSVTSGDLPDGLSLNPVTGVISGTPESTGTASLDISVSDSGPTPQTANLSRLSLTVVLPLGFQEPSTIPEAALGFPYKGFSPTNVIGGSGKYSWSVTEGALPDGLRLDRGTGAVTGTAQSPASAGTYQFTITVSDATDYTVTAKTRVSVTVVNPLTVQSTYPWSGTIGTSSQMTVQPAEGVAPYHFALADGAPKWMSIDPSTGVLTATPDGPCRNPVSTEPSTGSVEITCDANHFSGEQVKITDDLGESVTTTVNLTAAVPPLDVTFNTNTHTQTGGSPLTSFDVTVGSPSGGYGAGSYSFTASPLPCDTSGPDCDSIDSDTGTVNGNLGQLDGQKHTFTVTVTSTDPKDSTNTITTTFDESIQTQPAPTPSPTPSSAGSTRGGSA</sequence>
<keyword evidence="5" id="KW-1185">Reference proteome</keyword>
<dbReference type="PANTHER" id="PTHR37494">
    <property type="entry name" value="HEMAGGLUTININ"/>
    <property type="match status" value="1"/>
</dbReference>
<reference evidence="4" key="2">
    <citation type="submission" date="2020-09" db="EMBL/GenBank/DDBJ databases">
        <authorList>
            <person name="Sun Q."/>
            <person name="Zhou Y."/>
        </authorList>
    </citation>
    <scope>NUCLEOTIDE SEQUENCE</scope>
    <source>
        <strain evidence="4">CGMCC 4.7110</strain>
    </source>
</reference>
<comment type="caution">
    <text evidence="4">The sequence shown here is derived from an EMBL/GenBank/DDBJ whole genome shotgun (WGS) entry which is preliminary data.</text>
</comment>
<feature type="transmembrane region" description="Helical" evidence="2">
    <location>
        <begin position="222"/>
        <end position="244"/>
    </location>
</feature>
<dbReference type="SUPFAM" id="SSF49313">
    <property type="entry name" value="Cadherin-like"/>
    <property type="match status" value="6"/>
</dbReference>
<proteinExistence type="predicted"/>
<dbReference type="Pfam" id="PF02368">
    <property type="entry name" value="Big_2"/>
    <property type="match status" value="1"/>
</dbReference>
<dbReference type="AlphaFoldDB" id="A0A917XHS0"/>
<evidence type="ECO:0000256" key="2">
    <source>
        <dbReference type="SAM" id="Phobius"/>
    </source>
</evidence>
<keyword evidence="2" id="KW-0812">Transmembrane</keyword>
<dbReference type="InterPro" id="IPR003343">
    <property type="entry name" value="Big_2"/>
</dbReference>
<dbReference type="RefSeq" id="WP_189266286.1">
    <property type="nucleotide sequence ID" value="NZ_BMML01000016.1"/>
</dbReference>
<feature type="domain" description="BIG2" evidence="3">
    <location>
        <begin position="287"/>
        <end position="364"/>
    </location>
</feature>
<dbReference type="EMBL" id="BMML01000016">
    <property type="protein sequence ID" value="GGN27872.1"/>
    <property type="molecule type" value="Genomic_DNA"/>
</dbReference>
<dbReference type="GO" id="GO:0005509">
    <property type="term" value="F:calcium ion binding"/>
    <property type="evidence" value="ECO:0007669"/>
    <property type="project" value="InterPro"/>
</dbReference>
<protein>
    <recommendedName>
        <fullName evidence="3">BIG2 domain-containing protein</fullName>
    </recommendedName>
</protein>
<feature type="compositionally biased region" description="Polar residues" evidence="1">
    <location>
        <begin position="1149"/>
        <end position="1167"/>
    </location>
</feature>
<organism evidence="4 5">
    <name type="scientific">Streptomyces fuscichromogenes</name>
    <dbReference type="NCBI Taxonomy" id="1324013"/>
    <lineage>
        <taxon>Bacteria</taxon>
        <taxon>Bacillati</taxon>
        <taxon>Actinomycetota</taxon>
        <taxon>Actinomycetes</taxon>
        <taxon>Kitasatosporales</taxon>
        <taxon>Streptomycetaceae</taxon>
        <taxon>Streptomyces</taxon>
    </lineage>
</organism>
<dbReference type="GO" id="GO:0005975">
    <property type="term" value="P:carbohydrate metabolic process"/>
    <property type="evidence" value="ECO:0007669"/>
    <property type="project" value="UniProtKB-ARBA"/>
</dbReference>
<dbReference type="InterPro" id="IPR008964">
    <property type="entry name" value="Invasin/intimin_cell_adhesion"/>
</dbReference>
<dbReference type="PANTHER" id="PTHR37494:SF1">
    <property type="entry name" value="STAPHYLOCOCCUS AUREUS SURFACE PROTEIN A"/>
    <property type="match status" value="1"/>
</dbReference>
<dbReference type="Gene3D" id="2.60.40.10">
    <property type="entry name" value="Immunoglobulins"/>
    <property type="match status" value="7"/>
</dbReference>
<evidence type="ECO:0000256" key="1">
    <source>
        <dbReference type="SAM" id="MobiDB-lite"/>
    </source>
</evidence>
<dbReference type="Pfam" id="PF05345">
    <property type="entry name" value="He_PIG"/>
    <property type="match status" value="6"/>
</dbReference>
<dbReference type="SUPFAM" id="SSF49373">
    <property type="entry name" value="Invasin/intimin cell-adhesion fragments"/>
    <property type="match status" value="1"/>
</dbReference>
<keyword evidence="2" id="KW-0472">Membrane</keyword>
<keyword evidence="2" id="KW-1133">Transmembrane helix</keyword>
<dbReference type="GO" id="GO:0016020">
    <property type="term" value="C:membrane"/>
    <property type="evidence" value="ECO:0007669"/>
    <property type="project" value="InterPro"/>
</dbReference>
<gene>
    <name evidence="4" type="ORF">GCM10011578_063510</name>
</gene>
<dbReference type="InterPro" id="IPR013783">
    <property type="entry name" value="Ig-like_fold"/>
</dbReference>
<evidence type="ECO:0000259" key="3">
    <source>
        <dbReference type="SMART" id="SM00635"/>
    </source>
</evidence>
<dbReference type="SMART" id="SM00635">
    <property type="entry name" value="BID_2"/>
    <property type="match status" value="1"/>
</dbReference>
<feature type="region of interest" description="Disordered" evidence="1">
    <location>
        <begin position="355"/>
        <end position="394"/>
    </location>
</feature>
<evidence type="ECO:0000313" key="5">
    <source>
        <dbReference type="Proteomes" id="UP000653411"/>
    </source>
</evidence>
<feature type="region of interest" description="Disordered" evidence="1">
    <location>
        <begin position="1149"/>
        <end position="1187"/>
    </location>
</feature>
<dbReference type="Proteomes" id="UP000653411">
    <property type="component" value="Unassembled WGS sequence"/>
</dbReference>
<accession>A0A917XHS0</accession>
<name>A0A917XHS0_9ACTN</name>